<dbReference type="AlphaFoldDB" id="E3PU14"/>
<dbReference type="GO" id="GO:0008705">
    <property type="term" value="F:methionine synthase activity"/>
    <property type="evidence" value="ECO:0007669"/>
    <property type="project" value="InterPro"/>
</dbReference>
<dbReference type="EMBL" id="FP565809">
    <property type="protein sequence ID" value="CBH20275.1"/>
    <property type="molecule type" value="Genomic_DNA"/>
</dbReference>
<dbReference type="Gene3D" id="3.40.109.40">
    <property type="match status" value="1"/>
</dbReference>
<dbReference type="KEGG" id="cst:CLOST_0145"/>
<gene>
    <name evidence="1" type="ordered locus">CLOST_0145</name>
</gene>
<evidence type="ECO:0000313" key="1">
    <source>
        <dbReference type="EMBL" id="CBH20275.1"/>
    </source>
</evidence>
<evidence type="ECO:0008006" key="3">
    <source>
        <dbReference type="Google" id="ProtNLM"/>
    </source>
</evidence>
<dbReference type="STRING" id="1511.CLOST_0145"/>
<organism evidence="1 2">
    <name type="scientific">Acetoanaerobium sticklandii (strain ATCC 12662 / DSM 519 / JCM 1433 / CCUG 9281 / NCIMB 10654 / HF)</name>
    <name type="common">Clostridium sticklandii</name>
    <dbReference type="NCBI Taxonomy" id="499177"/>
    <lineage>
        <taxon>Bacteria</taxon>
        <taxon>Bacillati</taxon>
        <taxon>Bacillota</taxon>
        <taxon>Clostridia</taxon>
        <taxon>Peptostreptococcales</taxon>
        <taxon>Filifactoraceae</taxon>
        <taxon>Acetoanaerobium</taxon>
    </lineage>
</organism>
<evidence type="ECO:0000313" key="2">
    <source>
        <dbReference type="Proteomes" id="UP000007041"/>
    </source>
</evidence>
<accession>E3PU14</accession>
<sequence length="211" mass="24062">MRINLNLDAKELLKYIDRPYDEAEVSELISEIKPSLGYKVLPANITDFMVKLCGYDIKSYYLAKGLENSTKAIFIWATLGKELDDKIHDLLSEDKIYKATLLDELASFAVDFLMEKLYLRLKQDYIKKRKFLTLRYSPGYGDIAIDESEKLIKLDDTCTISYNGSMLIPQKSITAIVGTSSTLELRNYPKGIGLCRGENCYACKTWACMKT</sequence>
<dbReference type="GeneID" id="35559354"/>
<name>E3PU14_ACESD</name>
<dbReference type="HOGENOM" id="CLU_079580_2_0_9"/>
<protein>
    <recommendedName>
        <fullName evidence="3">AdoMet activation domain-containing protein</fullName>
    </recommendedName>
</protein>
<dbReference type="Proteomes" id="UP000007041">
    <property type="component" value="Chromosome"/>
</dbReference>
<dbReference type="eggNOG" id="COG1410">
    <property type="taxonomic scope" value="Bacteria"/>
</dbReference>
<proteinExistence type="predicted"/>
<reference evidence="2" key="1">
    <citation type="journal article" date="2010" name="BMC Genomics">
        <title>Clostridium sticklandii, a specialist in amino acid degradation:revisiting its metabolism through its genome sequence.</title>
        <authorList>
            <person name="Fonknechten N."/>
            <person name="Chaussonnerie S."/>
            <person name="Tricot S."/>
            <person name="Lajus A."/>
            <person name="Andreesen J.R."/>
            <person name="Perchat N."/>
            <person name="Pelletier E."/>
            <person name="Gouyvenoux M."/>
            <person name="Barbe V."/>
            <person name="Salanoubat M."/>
            <person name="Le Paslier D."/>
            <person name="Weissenbach J."/>
            <person name="Cohen G.N."/>
            <person name="Kreimeyer A."/>
        </authorList>
    </citation>
    <scope>NUCLEOTIDE SEQUENCE [LARGE SCALE GENOMIC DNA]</scope>
    <source>
        <strain evidence="2">ATCC 12662 / DSM 519 / JCM 1433 / CCUG 9281 / NCIMB 10654 / HF</strain>
    </source>
</reference>
<dbReference type="InterPro" id="IPR037010">
    <property type="entry name" value="VitB12-dep_Met_synth_activ_sf"/>
</dbReference>
<keyword evidence="2" id="KW-1185">Reference proteome</keyword>
<dbReference type="BioCyc" id="CSTI499177:GJE9-153-MONOMER"/>
<dbReference type="RefSeq" id="WP_013360368.1">
    <property type="nucleotide sequence ID" value="NC_014614.1"/>
</dbReference>
<dbReference type="SUPFAM" id="SSF56507">
    <property type="entry name" value="Methionine synthase activation domain-like"/>
    <property type="match status" value="1"/>
</dbReference>